<proteinExistence type="predicted"/>
<feature type="transmembrane region" description="Helical" evidence="1">
    <location>
        <begin position="416"/>
        <end position="440"/>
    </location>
</feature>
<accession>A0A2M6YBH0</accession>
<dbReference type="Gene3D" id="3.90.550.10">
    <property type="entry name" value="Spore Coat Polysaccharide Biosynthesis Protein SpsA, Chain A"/>
    <property type="match status" value="1"/>
</dbReference>
<organism evidence="2 3">
    <name type="scientific">Candidatus Berkelbacteria bacterium CG08_land_8_20_14_0_20_39_8</name>
    <dbReference type="NCBI Taxonomy" id="1974511"/>
    <lineage>
        <taxon>Bacteria</taxon>
        <taxon>Candidatus Berkelbacteria</taxon>
    </lineage>
</organism>
<comment type="caution">
    <text evidence="2">The sequence shown here is derived from an EMBL/GenBank/DDBJ whole genome shotgun (WGS) entry which is preliminary data.</text>
</comment>
<dbReference type="InterPro" id="IPR029044">
    <property type="entry name" value="Nucleotide-diphossugar_trans"/>
</dbReference>
<dbReference type="Proteomes" id="UP000229896">
    <property type="component" value="Unassembled WGS sequence"/>
</dbReference>
<evidence type="ECO:0008006" key="4">
    <source>
        <dbReference type="Google" id="ProtNLM"/>
    </source>
</evidence>
<feature type="transmembrane region" description="Helical" evidence="1">
    <location>
        <begin position="370"/>
        <end position="396"/>
    </location>
</feature>
<feature type="transmembrane region" description="Helical" evidence="1">
    <location>
        <begin position="12"/>
        <end position="34"/>
    </location>
</feature>
<feature type="transmembrane region" description="Helical" evidence="1">
    <location>
        <begin position="452"/>
        <end position="473"/>
    </location>
</feature>
<name>A0A2M6YBH0_9BACT</name>
<gene>
    <name evidence="2" type="ORF">COT12_03190</name>
</gene>
<dbReference type="AlphaFoldDB" id="A0A2M6YBH0"/>
<keyword evidence="1" id="KW-0472">Membrane</keyword>
<sequence length="502" mass="59276">MAEKDKKIIRFFEILPGAFSWLTLLTLFIMAVFLPKALAVFMIFYIVLWLIRIFFMSWRLILGYFYHTKEMATNWRDELEKLAPKNSWRKIYHIVLVPTYKENIDIIRSSINSVYTSDYPKDRIIYVLATEERDKENARQYAEILKKESVGKFIDFIVTEHPDNLPDEIKGKGPNITYAMEKILPVIDKMKIPYKDIIVTNMDTDNIMDRKYLSCLTYKYLTTPDPMHKSFQPLPMYFNNIWDVPMPMRLIGMGSSFWQMIVSTRTSRLRNFSSHAQSLDALVVTHFWAKDTIVEDGHQFWRSYFVFHGNHYAVPIFVPIYQDAILGSTMFLTIKEQYLQKKRWSWGVSDIPYVFYHSLKDKKIHWFDRLANSLILFESHWSWSTGSLILALFSWIPIVVNPEFGNSVLAFNFRHIYSTIALIAYVGMIVTLTISTLLVWPRRKSRKTNWRIVFDWILTPIMLPITNIFFSSIPAFDSQTRLMLGIKPKVFRVTIKVRKNEA</sequence>
<evidence type="ECO:0000256" key="1">
    <source>
        <dbReference type="SAM" id="Phobius"/>
    </source>
</evidence>
<keyword evidence="1" id="KW-1133">Transmembrane helix</keyword>
<dbReference type="PANTHER" id="PTHR36851">
    <property type="entry name" value="UNNAMED PRODUCT"/>
    <property type="match status" value="1"/>
</dbReference>
<evidence type="ECO:0000313" key="3">
    <source>
        <dbReference type="Proteomes" id="UP000229896"/>
    </source>
</evidence>
<keyword evidence="1" id="KW-0812">Transmembrane</keyword>
<reference evidence="3" key="1">
    <citation type="submission" date="2017-09" db="EMBL/GenBank/DDBJ databases">
        <title>Depth-based differentiation of microbial function through sediment-hosted aquifers and enrichment of novel symbionts in the deep terrestrial subsurface.</title>
        <authorList>
            <person name="Probst A.J."/>
            <person name="Ladd B."/>
            <person name="Jarett J.K."/>
            <person name="Geller-Mcgrath D.E."/>
            <person name="Sieber C.M.K."/>
            <person name="Emerson J.B."/>
            <person name="Anantharaman K."/>
            <person name="Thomas B.C."/>
            <person name="Malmstrom R."/>
            <person name="Stieglmeier M."/>
            <person name="Klingl A."/>
            <person name="Woyke T."/>
            <person name="Ryan C.M."/>
            <person name="Banfield J.F."/>
        </authorList>
    </citation>
    <scope>NUCLEOTIDE SEQUENCE [LARGE SCALE GENOMIC DNA]</scope>
</reference>
<dbReference type="SUPFAM" id="SSF53448">
    <property type="entry name" value="Nucleotide-diphospho-sugar transferases"/>
    <property type="match status" value="1"/>
</dbReference>
<dbReference type="PANTHER" id="PTHR36851:SF1">
    <property type="entry name" value="GLYCO_TRANS_2-LIKE DOMAIN-CONTAINING PROTEIN"/>
    <property type="match status" value="1"/>
</dbReference>
<feature type="transmembrane region" description="Helical" evidence="1">
    <location>
        <begin position="40"/>
        <end position="66"/>
    </location>
</feature>
<evidence type="ECO:0000313" key="2">
    <source>
        <dbReference type="EMBL" id="PIU24043.1"/>
    </source>
</evidence>
<protein>
    <recommendedName>
        <fullName evidence="4">Glycosyltransferase 2-like domain-containing protein</fullName>
    </recommendedName>
</protein>
<dbReference type="EMBL" id="PEXI01000100">
    <property type="protein sequence ID" value="PIU24043.1"/>
    <property type="molecule type" value="Genomic_DNA"/>
</dbReference>